<evidence type="ECO:0000256" key="6">
    <source>
        <dbReference type="SAM" id="MobiDB-lite"/>
    </source>
</evidence>
<feature type="transmembrane region" description="Helical" evidence="7">
    <location>
        <begin position="120"/>
        <end position="137"/>
    </location>
</feature>
<evidence type="ECO:0000313" key="8">
    <source>
        <dbReference type="EMBL" id="CAA9244511.1"/>
    </source>
</evidence>
<organism evidence="8">
    <name type="scientific">uncultured Mycobacteriales bacterium</name>
    <dbReference type="NCBI Taxonomy" id="581187"/>
    <lineage>
        <taxon>Bacteria</taxon>
        <taxon>Bacillati</taxon>
        <taxon>Actinomycetota</taxon>
        <taxon>Actinomycetes</taxon>
        <taxon>Mycobacteriales</taxon>
        <taxon>environmental samples</taxon>
    </lineage>
</organism>
<feature type="compositionally biased region" description="Low complexity" evidence="6">
    <location>
        <begin position="344"/>
        <end position="357"/>
    </location>
</feature>
<dbReference type="PANTHER" id="PTHR30482:SF20">
    <property type="entry name" value="HIGH-AFFINITY BRANCHED-CHAIN AMINO ACID TRANSPORT SYSTEM PERMEASE PROTEIN LIVM"/>
    <property type="match status" value="1"/>
</dbReference>
<dbReference type="CDD" id="cd06581">
    <property type="entry name" value="TM_PBP1_LivM_like"/>
    <property type="match status" value="1"/>
</dbReference>
<accession>A0A6J4I7M5</accession>
<evidence type="ECO:0000256" key="5">
    <source>
        <dbReference type="ARBA" id="ARBA00023136"/>
    </source>
</evidence>
<evidence type="ECO:0000256" key="4">
    <source>
        <dbReference type="ARBA" id="ARBA00022989"/>
    </source>
</evidence>
<dbReference type="InterPro" id="IPR043428">
    <property type="entry name" value="LivM-like"/>
</dbReference>
<evidence type="ECO:0000256" key="1">
    <source>
        <dbReference type="ARBA" id="ARBA00004651"/>
    </source>
</evidence>
<protein>
    <submittedName>
        <fullName evidence="8">Branched-chain amino acid transport system permease protein LivM</fullName>
    </submittedName>
</protein>
<keyword evidence="4 7" id="KW-1133">Transmembrane helix</keyword>
<feature type="transmembrane region" description="Helical" evidence="7">
    <location>
        <begin position="293"/>
        <end position="315"/>
    </location>
</feature>
<feature type="transmembrane region" description="Helical" evidence="7">
    <location>
        <begin position="43"/>
        <end position="62"/>
    </location>
</feature>
<keyword evidence="3 7" id="KW-0812">Transmembrane</keyword>
<name>A0A6J4I7M5_9ACTN</name>
<dbReference type="GO" id="GO:0005886">
    <property type="term" value="C:plasma membrane"/>
    <property type="evidence" value="ECO:0007669"/>
    <property type="project" value="UniProtKB-SubCell"/>
</dbReference>
<feature type="transmembrane region" description="Helical" evidence="7">
    <location>
        <begin position="168"/>
        <end position="187"/>
    </location>
</feature>
<evidence type="ECO:0000256" key="2">
    <source>
        <dbReference type="ARBA" id="ARBA00022475"/>
    </source>
</evidence>
<keyword evidence="2" id="KW-1003">Cell membrane</keyword>
<feature type="transmembrane region" description="Helical" evidence="7">
    <location>
        <begin position="255"/>
        <end position="281"/>
    </location>
</feature>
<dbReference type="AlphaFoldDB" id="A0A6J4I7M5"/>
<feature type="transmembrane region" description="Helical" evidence="7">
    <location>
        <begin position="93"/>
        <end position="114"/>
    </location>
</feature>
<feature type="transmembrane region" description="Helical" evidence="7">
    <location>
        <begin position="15"/>
        <end position="31"/>
    </location>
</feature>
<dbReference type="EMBL" id="CADCTP010000148">
    <property type="protein sequence ID" value="CAA9244511.1"/>
    <property type="molecule type" value="Genomic_DNA"/>
</dbReference>
<dbReference type="PANTHER" id="PTHR30482">
    <property type="entry name" value="HIGH-AFFINITY BRANCHED-CHAIN AMINO ACID TRANSPORT SYSTEM PERMEASE"/>
    <property type="match status" value="1"/>
</dbReference>
<gene>
    <name evidence="8" type="ORF">AVDCRST_MAG41-1620</name>
</gene>
<dbReference type="GO" id="GO:0015658">
    <property type="term" value="F:branched-chain amino acid transmembrane transporter activity"/>
    <property type="evidence" value="ECO:0007669"/>
    <property type="project" value="InterPro"/>
</dbReference>
<feature type="transmembrane region" description="Helical" evidence="7">
    <location>
        <begin position="219"/>
        <end position="243"/>
    </location>
</feature>
<comment type="subcellular location">
    <subcellularLocation>
        <location evidence="1">Cell membrane</location>
        <topology evidence="1">Multi-pass membrane protein</topology>
    </subcellularLocation>
</comment>
<evidence type="ECO:0000256" key="7">
    <source>
        <dbReference type="SAM" id="Phobius"/>
    </source>
</evidence>
<proteinExistence type="predicted"/>
<evidence type="ECO:0000256" key="3">
    <source>
        <dbReference type="ARBA" id="ARBA00022692"/>
    </source>
</evidence>
<keyword evidence="5 7" id="KW-0472">Membrane</keyword>
<sequence>MSLVTVVAGSRAHRALRWGTIAAGTAVALAVPFNSSPSLNGDLTLVLCYAVAAAGLGMLVGYAGQVSLGHGAFFAVGAYTAAALLAKTDLHWLLALPAAAAVTFALGLAFGIPALRLRGIYLALVTLALAVAAGPVLKRAEPVTGGVSGLSVPQPPVPGWLAVDADQWLYLLSLAVTGVMLLIAVNLTRGSLGRSLLAIRDGERAARTAGIDVARVKTLLFATAGAYAGVGGALFAFALGFVAPESFTLLLSFTLLSAVVVGGLGTVAGAVLGALFVVFVPQYAGEVDQALTGIIYGGALIAVVYLLPGGAAGLLRRLRRRLIDVVEPTPQRGDNDAVPTSDTAPVGGQPAAGGVRP</sequence>
<dbReference type="Pfam" id="PF02653">
    <property type="entry name" value="BPD_transp_2"/>
    <property type="match status" value="1"/>
</dbReference>
<dbReference type="InterPro" id="IPR001851">
    <property type="entry name" value="ABC_transp_permease"/>
</dbReference>
<reference evidence="8" key="1">
    <citation type="submission" date="2020-02" db="EMBL/GenBank/DDBJ databases">
        <authorList>
            <person name="Meier V. D."/>
        </authorList>
    </citation>
    <scope>NUCLEOTIDE SEQUENCE</scope>
    <source>
        <strain evidence="8">AVDCRST_MAG41</strain>
    </source>
</reference>
<feature type="region of interest" description="Disordered" evidence="6">
    <location>
        <begin position="329"/>
        <end position="357"/>
    </location>
</feature>